<evidence type="ECO:0000256" key="6">
    <source>
        <dbReference type="PROSITE-ProRule" id="PRU00023"/>
    </source>
</evidence>
<dbReference type="GO" id="GO:0044231">
    <property type="term" value="C:host cell presynaptic membrane"/>
    <property type="evidence" value="ECO:0007669"/>
    <property type="project" value="UniProtKB-KW"/>
</dbReference>
<dbReference type="InParanoid" id="A0A1V9XES3"/>
<dbReference type="FunCoup" id="A0A1V9XES3">
    <property type="interactions" value="92"/>
</dbReference>
<evidence type="ECO:0000256" key="5">
    <source>
        <dbReference type="ARBA" id="ARBA00023298"/>
    </source>
</evidence>
<comment type="subcellular location">
    <subcellularLocation>
        <location evidence="1">Target cell membrane</location>
    </subcellularLocation>
</comment>
<evidence type="ECO:0000313" key="9">
    <source>
        <dbReference type="EMBL" id="OQR72040.1"/>
    </source>
</evidence>
<dbReference type="SMART" id="SM00248">
    <property type="entry name" value="ANK"/>
    <property type="match status" value="2"/>
</dbReference>
<keyword evidence="10" id="KW-1185">Reference proteome</keyword>
<dbReference type="PANTHER" id="PTHR20923">
    <property type="entry name" value="BAT4 PROTEIN-RELATED"/>
    <property type="match status" value="1"/>
</dbReference>
<feature type="compositionally biased region" description="Polar residues" evidence="7">
    <location>
        <begin position="62"/>
        <end position="72"/>
    </location>
</feature>
<dbReference type="GO" id="GO:0003676">
    <property type="term" value="F:nucleic acid binding"/>
    <property type="evidence" value="ECO:0007669"/>
    <property type="project" value="InterPro"/>
</dbReference>
<dbReference type="InterPro" id="IPR002110">
    <property type="entry name" value="Ankyrin_rpt"/>
</dbReference>
<evidence type="ECO:0000259" key="8">
    <source>
        <dbReference type="PROSITE" id="PS50174"/>
    </source>
</evidence>
<organism evidence="9 10">
    <name type="scientific">Tropilaelaps mercedesae</name>
    <dbReference type="NCBI Taxonomy" id="418985"/>
    <lineage>
        <taxon>Eukaryota</taxon>
        <taxon>Metazoa</taxon>
        <taxon>Ecdysozoa</taxon>
        <taxon>Arthropoda</taxon>
        <taxon>Chelicerata</taxon>
        <taxon>Arachnida</taxon>
        <taxon>Acari</taxon>
        <taxon>Parasitiformes</taxon>
        <taxon>Mesostigmata</taxon>
        <taxon>Gamasina</taxon>
        <taxon>Dermanyssoidea</taxon>
        <taxon>Laelapidae</taxon>
        <taxon>Tropilaelaps</taxon>
    </lineage>
</organism>
<dbReference type="PANTHER" id="PTHR20923:SF1">
    <property type="entry name" value="G PATCH DOMAIN AND ANKYRIN REPEAT-CONTAINING PROTEIN 1"/>
    <property type="match status" value="1"/>
</dbReference>
<dbReference type="InterPro" id="IPR036770">
    <property type="entry name" value="Ankyrin_rpt-contain_sf"/>
</dbReference>
<evidence type="ECO:0000256" key="1">
    <source>
        <dbReference type="ARBA" id="ARBA00004175"/>
    </source>
</evidence>
<dbReference type="PROSITE" id="PS50297">
    <property type="entry name" value="ANK_REP_REGION"/>
    <property type="match status" value="1"/>
</dbReference>
<comment type="caution">
    <text evidence="9">The sequence shown here is derived from an EMBL/GenBank/DDBJ whole genome shotgun (WGS) entry which is preliminary data.</text>
</comment>
<feature type="compositionally biased region" description="Polar residues" evidence="7">
    <location>
        <begin position="305"/>
        <end position="316"/>
    </location>
</feature>
<keyword evidence="4" id="KW-0528">Neurotoxin</keyword>
<dbReference type="PROSITE" id="PS50174">
    <property type="entry name" value="G_PATCH"/>
    <property type="match status" value="1"/>
</dbReference>
<reference evidence="9 10" key="1">
    <citation type="journal article" date="2017" name="Gigascience">
        <title>Draft genome of the honey bee ectoparasitic mite, Tropilaelaps mercedesae, is shaped by the parasitic life history.</title>
        <authorList>
            <person name="Dong X."/>
            <person name="Armstrong S.D."/>
            <person name="Xia D."/>
            <person name="Makepeace B.L."/>
            <person name="Darby A.C."/>
            <person name="Kadowaki T."/>
        </authorList>
    </citation>
    <scope>NUCLEOTIDE SEQUENCE [LARGE SCALE GENOMIC DNA]</scope>
    <source>
        <strain evidence="9">Wuxi-XJTLU</strain>
    </source>
</reference>
<keyword evidence="4" id="KW-0800">Toxin</keyword>
<gene>
    <name evidence="9" type="ORF">BIW11_10624</name>
</gene>
<dbReference type="InterPro" id="IPR000467">
    <property type="entry name" value="G_patch_dom"/>
</dbReference>
<protein>
    <submittedName>
        <fullName evidence="9">G patch domain and ankyrin repeat-containing protein 1-like</fullName>
    </submittedName>
</protein>
<dbReference type="InterPro" id="IPR039146">
    <property type="entry name" value="GPANK1"/>
</dbReference>
<feature type="region of interest" description="Disordered" evidence="7">
    <location>
        <begin position="52"/>
        <end position="92"/>
    </location>
</feature>
<dbReference type="Proteomes" id="UP000192247">
    <property type="component" value="Unassembled WGS sequence"/>
</dbReference>
<dbReference type="AlphaFoldDB" id="A0A1V9XES3"/>
<keyword evidence="5" id="KW-1053">Target membrane</keyword>
<dbReference type="STRING" id="418985.A0A1V9XES3"/>
<dbReference type="Pfam" id="PF12796">
    <property type="entry name" value="Ank_2"/>
    <property type="match status" value="1"/>
</dbReference>
<evidence type="ECO:0000256" key="7">
    <source>
        <dbReference type="SAM" id="MobiDB-lite"/>
    </source>
</evidence>
<dbReference type="EMBL" id="MNPL01012636">
    <property type="protein sequence ID" value="OQR72040.1"/>
    <property type="molecule type" value="Genomic_DNA"/>
</dbReference>
<feature type="region of interest" description="Disordered" evidence="7">
    <location>
        <begin position="16"/>
        <end position="37"/>
    </location>
</feature>
<evidence type="ECO:0000313" key="10">
    <source>
        <dbReference type="Proteomes" id="UP000192247"/>
    </source>
</evidence>
<keyword evidence="3" id="KW-1052">Target cell membrane</keyword>
<sequence>MYKHISFVRPQQEYAELCDIKPEPPPPTTNGLSGEEAQSFYEELLGIPSSSYPASTISSASHPASKQTSPAIDSSDDEVEGRPTKARNRRASAKDLLSAAQNGHCKELRRILHARSLDVNLQDAFGWSALHCAAFEGHLSCVRLLLKFGAARELRDNKGRTALELARRRKKIRVYRAIKEFGTNCPDNAGELGGVSVEAEPDVTRCTLCGVDFDVDKQDAHEISIVHRSAQSAATDPIYGISEINKGFQMLRHMGWEREQGLGVDGQGRKFPVKTQLKRDREGLGLTTKPSKVTHFDPEDPHAIQNENPTQAITNRSSKRKSADKNLERDFRRAFY</sequence>
<keyword evidence="5" id="KW-0472">Membrane</keyword>
<feature type="compositionally biased region" description="Low complexity" evidence="7">
    <location>
        <begin position="52"/>
        <end position="61"/>
    </location>
</feature>
<dbReference type="OrthoDB" id="20282at2759"/>
<dbReference type="SMART" id="SM00443">
    <property type="entry name" value="G_patch"/>
    <property type="match status" value="1"/>
</dbReference>
<evidence type="ECO:0000256" key="2">
    <source>
        <dbReference type="ARBA" id="ARBA00022483"/>
    </source>
</evidence>
<evidence type="ECO:0000256" key="3">
    <source>
        <dbReference type="ARBA" id="ARBA00022537"/>
    </source>
</evidence>
<proteinExistence type="predicted"/>
<name>A0A1V9XES3_9ACAR</name>
<dbReference type="Gene3D" id="1.25.40.20">
    <property type="entry name" value="Ankyrin repeat-containing domain"/>
    <property type="match status" value="1"/>
</dbReference>
<evidence type="ECO:0000256" key="4">
    <source>
        <dbReference type="ARBA" id="ARBA00023028"/>
    </source>
</evidence>
<accession>A0A1V9XES3</accession>
<feature type="domain" description="G-patch" evidence="8">
    <location>
        <begin position="243"/>
        <end position="289"/>
    </location>
</feature>
<keyword evidence="4" id="KW-0638">Presynaptic neurotoxin</keyword>
<feature type="region of interest" description="Disordered" evidence="7">
    <location>
        <begin position="282"/>
        <end position="325"/>
    </location>
</feature>
<feature type="repeat" description="ANK" evidence="6">
    <location>
        <begin position="125"/>
        <end position="157"/>
    </location>
</feature>
<dbReference type="GO" id="GO:0006887">
    <property type="term" value="P:exocytosis"/>
    <property type="evidence" value="ECO:0007669"/>
    <property type="project" value="UniProtKB-KW"/>
</dbReference>
<keyword evidence="6" id="KW-0040">ANK repeat</keyword>
<dbReference type="SUPFAM" id="SSF48403">
    <property type="entry name" value="Ankyrin repeat"/>
    <property type="match status" value="1"/>
</dbReference>
<dbReference type="Pfam" id="PF01585">
    <property type="entry name" value="G-patch"/>
    <property type="match status" value="1"/>
</dbReference>
<dbReference type="GO" id="GO:0044218">
    <property type="term" value="C:other organism cell membrane"/>
    <property type="evidence" value="ECO:0007669"/>
    <property type="project" value="UniProtKB-KW"/>
</dbReference>
<keyword evidence="2" id="KW-0268">Exocytosis</keyword>
<dbReference type="PROSITE" id="PS50088">
    <property type="entry name" value="ANK_REPEAT"/>
    <property type="match status" value="1"/>
</dbReference>